<dbReference type="Gene3D" id="3.50.50.60">
    <property type="entry name" value="FAD/NAD(P)-binding domain"/>
    <property type="match status" value="2"/>
</dbReference>
<dbReference type="RefSeq" id="WP_179752913.1">
    <property type="nucleotide sequence ID" value="NZ_BAAAGN010000010.1"/>
</dbReference>
<name>A0A7Y9DMK8_9ACTN</name>
<dbReference type="GO" id="GO:0071949">
    <property type="term" value="F:FAD binding"/>
    <property type="evidence" value="ECO:0007669"/>
    <property type="project" value="TreeGrafter"/>
</dbReference>
<dbReference type="EC" id="1.8.5.-" evidence="2"/>
<evidence type="ECO:0000313" key="3">
    <source>
        <dbReference type="Proteomes" id="UP000521922"/>
    </source>
</evidence>
<organism evidence="2 3">
    <name type="scientific">Kineococcus aurantiacus</name>
    <dbReference type="NCBI Taxonomy" id="37633"/>
    <lineage>
        <taxon>Bacteria</taxon>
        <taxon>Bacillati</taxon>
        <taxon>Actinomycetota</taxon>
        <taxon>Actinomycetes</taxon>
        <taxon>Kineosporiales</taxon>
        <taxon>Kineosporiaceae</taxon>
        <taxon>Kineococcus</taxon>
    </lineage>
</organism>
<dbReference type="PANTHER" id="PTHR10632">
    <property type="entry name" value="SULFIDE:QUINONE OXIDOREDUCTASE"/>
    <property type="match status" value="1"/>
</dbReference>
<comment type="caution">
    <text evidence="2">The sequence shown here is derived from an EMBL/GenBank/DDBJ whole genome shotgun (WGS) entry which is preliminary data.</text>
</comment>
<dbReference type="Proteomes" id="UP000521922">
    <property type="component" value="Unassembled WGS sequence"/>
</dbReference>
<dbReference type="SUPFAM" id="SSF51905">
    <property type="entry name" value="FAD/NAD(P)-binding domain"/>
    <property type="match status" value="2"/>
</dbReference>
<proteinExistence type="predicted"/>
<dbReference type="InterPro" id="IPR023753">
    <property type="entry name" value="FAD/NAD-binding_dom"/>
</dbReference>
<dbReference type="GO" id="GO:0070224">
    <property type="term" value="F:sulfide:quinone oxidoreductase activity"/>
    <property type="evidence" value="ECO:0007669"/>
    <property type="project" value="TreeGrafter"/>
</dbReference>
<dbReference type="GO" id="GO:0070221">
    <property type="term" value="P:sulfide oxidation, using sulfide:quinone oxidoreductase"/>
    <property type="evidence" value="ECO:0007669"/>
    <property type="project" value="TreeGrafter"/>
</dbReference>
<dbReference type="InterPro" id="IPR015904">
    <property type="entry name" value="Sulphide_quinone_reductase"/>
</dbReference>
<dbReference type="PANTHER" id="PTHR10632:SF2">
    <property type="entry name" value="SULFIDE:QUINONE OXIDOREDUCTASE, MITOCHONDRIAL"/>
    <property type="match status" value="1"/>
</dbReference>
<protein>
    <submittedName>
        <fullName evidence="2">Sulfide:quinone oxidoreductase</fullName>
        <ecNumber evidence="2">1.8.5.-</ecNumber>
    </submittedName>
</protein>
<sequence>MPTPRPPARPGEPVTHADVLVVGAGNAGTSLAAKILRDGARDVAIVEPSPVHRYRPLLNYVGAGRATPADVERPTATVLPEGCRWVQDAVASVDAGTRTVRTARGAVITYTTLVLCPGMREDWAATPGLQDAYAAGWAGSTYVPGSAPLVWPALKGVRRGTVVFTVPPEPAPCGPTALKPALMACDHWRRQGVLGDLDVTVVLPEERALDVAGADEHLEAAFASYGVTVLRRSRVRAVDPVLRSVEVDTPDGTRRLDDVAYAHVVPHYRAPGWITDSGLGGSSPAGLVDVDPLTLRSRDHPDVWALGDAASIGTRSSGGALRKQVKVLAHNLAAARVGRRLRSYDGYTVMPVTTSRKALMLVQADRSGPRPLPLPAPFTPRRSAWWFDRYVLPQVYFRRLLRGKV</sequence>
<evidence type="ECO:0000259" key="1">
    <source>
        <dbReference type="Pfam" id="PF07992"/>
    </source>
</evidence>
<keyword evidence="2" id="KW-0560">Oxidoreductase</keyword>
<dbReference type="EMBL" id="JACCBB010000001">
    <property type="protein sequence ID" value="NYD23294.1"/>
    <property type="molecule type" value="Genomic_DNA"/>
</dbReference>
<evidence type="ECO:0000313" key="2">
    <source>
        <dbReference type="EMBL" id="NYD23294.1"/>
    </source>
</evidence>
<feature type="domain" description="FAD/NAD(P)-binding" evidence="1">
    <location>
        <begin position="18"/>
        <end position="130"/>
    </location>
</feature>
<dbReference type="InterPro" id="IPR036188">
    <property type="entry name" value="FAD/NAD-bd_sf"/>
</dbReference>
<gene>
    <name evidence="2" type="ORF">BJ968_002834</name>
</gene>
<dbReference type="AlphaFoldDB" id="A0A7Y9DMK8"/>
<reference evidence="2 3" key="1">
    <citation type="submission" date="2020-07" db="EMBL/GenBank/DDBJ databases">
        <title>Sequencing the genomes of 1000 actinobacteria strains.</title>
        <authorList>
            <person name="Klenk H.-P."/>
        </authorList>
    </citation>
    <scope>NUCLEOTIDE SEQUENCE [LARGE SCALE GENOMIC DNA]</scope>
    <source>
        <strain evidence="2 3">DSM 7487</strain>
    </source>
</reference>
<dbReference type="Pfam" id="PF07992">
    <property type="entry name" value="Pyr_redox_2"/>
    <property type="match status" value="1"/>
</dbReference>
<keyword evidence="3" id="KW-1185">Reference proteome</keyword>
<accession>A0A7Y9DMK8</accession>